<keyword evidence="3" id="KW-1185">Reference proteome</keyword>
<dbReference type="RefSeq" id="XP_035699907.1">
    <property type="nucleotide sequence ID" value="XM_035844014.1"/>
</dbReference>
<evidence type="ECO:0000256" key="1">
    <source>
        <dbReference type="SAM" id="MobiDB-lite"/>
    </source>
</evidence>
<reference evidence="3" key="1">
    <citation type="journal article" date="2020" name="Nat. Ecol. Evol.">
        <title>Deeply conserved synteny resolves early events in vertebrate evolution.</title>
        <authorList>
            <person name="Simakov O."/>
            <person name="Marletaz F."/>
            <person name="Yue J.X."/>
            <person name="O'Connell B."/>
            <person name="Jenkins J."/>
            <person name="Brandt A."/>
            <person name="Calef R."/>
            <person name="Tung C.H."/>
            <person name="Huang T.K."/>
            <person name="Schmutz J."/>
            <person name="Satoh N."/>
            <person name="Yu J.K."/>
            <person name="Putnam N.H."/>
            <person name="Green R.E."/>
            <person name="Rokhsar D.S."/>
        </authorList>
    </citation>
    <scope>NUCLEOTIDE SEQUENCE [LARGE SCALE GENOMIC DNA]</scope>
    <source>
        <strain evidence="3">S238N-H82</strain>
    </source>
</reference>
<dbReference type="Pfam" id="PF07716">
    <property type="entry name" value="bZIP_2"/>
    <property type="match status" value="1"/>
</dbReference>
<dbReference type="GO" id="GO:0003700">
    <property type="term" value="F:DNA-binding transcription factor activity"/>
    <property type="evidence" value="ECO:0007669"/>
    <property type="project" value="InterPro"/>
</dbReference>
<evidence type="ECO:0000313" key="3">
    <source>
        <dbReference type="Proteomes" id="UP000001554"/>
    </source>
</evidence>
<dbReference type="AlphaFoldDB" id="A0A9J7NCU5"/>
<dbReference type="OMA" id="EDDHTQC"/>
<feature type="region of interest" description="Disordered" evidence="1">
    <location>
        <begin position="114"/>
        <end position="182"/>
    </location>
</feature>
<organism evidence="3 4">
    <name type="scientific">Branchiostoma floridae</name>
    <name type="common">Florida lancelet</name>
    <name type="synonym">Amphioxus</name>
    <dbReference type="NCBI Taxonomy" id="7739"/>
    <lineage>
        <taxon>Eukaryota</taxon>
        <taxon>Metazoa</taxon>
        <taxon>Chordata</taxon>
        <taxon>Cephalochordata</taxon>
        <taxon>Leptocardii</taxon>
        <taxon>Amphioxiformes</taxon>
        <taxon>Branchiostomatidae</taxon>
        <taxon>Branchiostoma</taxon>
    </lineage>
</organism>
<dbReference type="OrthoDB" id="6022300at2759"/>
<protein>
    <submittedName>
        <fullName evidence="4">Uncharacterized protein LOC118432437 isoform X1</fullName>
    </submittedName>
</protein>
<evidence type="ECO:0000313" key="4">
    <source>
        <dbReference type="RefSeq" id="XP_035699907.1"/>
    </source>
</evidence>
<feature type="domain" description="BZIP" evidence="2">
    <location>
        <begin position="158"/>
        <end position="215"/>
    </location>
</feature>
<dbReference type="KEGG" id="bfo:118432437"/>
<evidence type="ECO:0000259" key="2">
    <source>
        <dbReference type="PROSITE" id="PS50217"/>
    </source>
</evidence>
<proteinExistence type="predicted"/>
<accession>A0A9J7NCU5</accession>
<name>A0A9J7NCU5_BRAFL</name>
<dbReference type="InterPro" id="IPR004827">
    <property type="entry name" value="bZIP"/>
</dbReference>
<dbReference type="Proteomes" id="UP000001554">
    <property type="component" value="Chromosome 15"/>
</dbReference>
<reference evidence="4" key="2">
    <citation type="submission" date="2025-08" db="UniProtKB">
        <authorList>
            <consortium name="RefSeq"/>
        </authorList>
    </citation>
    <scope>IDENTIFICATION</scope>
    <source>
        <strain evidence="4">S238N-H82</strain>
        <tissue evidence="4">Testes</tissue>
    </source>
</reference>
<sequence>MCKQLVFPRCGVVGKYFLHLPIFVCILFSDELVGTPSLSDSTKCVEDITELTDCNGDLNEFLSGDLAGQMLDMENFLDFTDLSQFMGMVGAGESTEGEEATDVTAPMLFPLADNPPTVAAIPQASTSDEPPVKMARLSASESSPSSPVPSPAEPPIDRRRKNNIAAQVSRRKRKEREAGMEQKAVELEAANAKLREKVAQLEQATKEMKQQLIQSLAFGK</sequence>
<dbReference type="CDD" id="cd14695">
    <property type="entry name" value="bZIP_HLF"/>
    <property type="match status" value="1"/>
</dbReference>
<gene>
    <name evidence="4" type="primary">LOC118432437</name>
</gene>
<dbReference type="SMART" id="SM00338">
    <property type="entry name" value="BRLZ"/>
    <property type="match status" value="1"/>
</dbReference>
<dbReference type="PROSITE" id="PS50217">
    <property type="entry name" value="BZIP"/>
    <property type="match status" value="1"/>
</dbReference>
<dbReference type="SUPFAM" id="SSF57959">
    <property type="entry name" value="Leucine zipper domain"/>
    <property type="match status" value="1"/>
</dbReference>
<dbReference type="Gene3D" id="1.20.5.170">
    <property type="match status" value="1"/>
</dbReference>
<dbReference type="InterPro" id="IPR046347">
    <property type="entry name" value="bZIP_sf"/>
</dbReference>
<dbReference type="GeneID" id="118432437"/>